<feature type="coiled-coil region" evidence="1">
    <location>
        <begin position="53"/>
        <end position="87"/>
    </location>
</feature>
<accession>A0ABD1JLF9</accession>
<evidence type="ECO:0000256" key="1">
    <source>
        <dbReference type="SAM" id="Coils"/>
    </source>
</evidence>
<comment type="caution">
    <text evidence="3">The sequence shown here is derived from an EMBL/GenBank/DDBJ whole genome shotgun (WGS) entry which is preliminary data.</text>
</comment>
<feature type="region of interest" description="Disordered" evidence="2">
    <location>
        <begin position="1"/>
        <end position="29"/>
    </location>
</feature>
<evidence type="ECO:0000313" key="4">
    <source>
        <dbReference type="Proteomes" id="UP001591681"/>
    </source>
</evidence>
<evidence type="ECO:0000313" key="3">
    <source>
        <dbReference type="EMBL" id="KAL2087952.1"/>
    </source>
</evidence>
<organism evidence="3 4">
    <name type="scientific">Coilia grayii</name>
    <name type="common">Gray's grenadier anchovy</name>
    <dbReference type="NCBI Taxonomy" id="363190"/>
    <lineage>
        <taxon>Eukaryota</taxon>
        <taxon>Metazoa</taxon>
        <taxon>Chordata</taxon>
        <taxon>Craniata</taxon>
        <taxon>Vertebrata</taxon>
        <taxon>Euteleostomi</taxon>
        <taxon>Actinopterygii</taxon>
        <taxon>Neopterygii</taxon>
        <taxon>Teleostei</taxon>
        <taxon>Clupei</taxon>
        <taxon>Clupeiformes</taxon>
        <taxon>Clupeoidei</taxon>
        <taxon>Engraulidae</taxon>
        <taxon>Coilinae</taxon>
        <taxon>Coilia</taxon>
    </lineage>
</organism>
<dbReference type="AlphaFoldDB" id="A0ABD1JLF9"/>
<reference evidence="3 4" key="1">
    <citation type="submission" date="2024-09" db="EMBL/GenBank/DDBJ databases">
        <title>A chromosome-level genome assembly of Gray's grenadier anchovy, Coilia grayii.</title>
        <authorList>
            <person name="Fu Z."/>
        </authorList>
    </citation>
    <scope>NUCLEOTIDE SEQUENCE [LARGE SCALE GENOMIC DNA]</scope>
    <source>
        <strain evidence="3">G4</strain>
        <tissue evidence="3">Muscle</tissue>
    </source>
</reference>
<evidence type="ECO:0000256" key="2">
    <source>
        <dbReference type="SAM" id="MobiDB-lite"/>
    </source>
</evidence>
<keyword evidence="1" id="KW-0175">Coiled coil</keyword>
<protein>
    <submittedName>
        <fullName evidence="3">Uncharacterized protein</fullName>
    </submittedName>
</protein>
<sequence length="251" mass="29664">MNSNKRLQDDLHSSRNSNKRLQDDLHSCGNSNKRFQDDLHSCRNSQLLTDQENKQLKGTITTRQRQNKDMEERIKLLKNLSQNHQTHTGSNEMVKIQIEMESCSKESKLNVGGKVLITHDKLTALEGKIHELEDKERSYKTRIAALETTAHKRLRKLMDKRTEVFFRHHRLMEYMDWVAELRGTPFVPLPLYPHNQKPTHKRVKDSWRIFLTKTRLHLIPEEREDCAPNMEPRMAATNPATFHHYRPQRCP</sequence>
<feature type="compositionally biased region" description="Basic and acidic residues" evidence="2">
    <location>
        <begin position="1"/>
        <end position="13"/>
    </location>
</feature>
<keyword evidence="4" id="KW-1185">Reference proteome</keyword>
<dbReference type="EMBL" id="JBHFQA010000014">
    <property type="protein sequence ID" value="KAL2087952.1"/>
    <property type="molecule type" value="Genomic_DNA"/>
</dbReference>
<dbReference type="Proteomes" id="UP001591681">
    <property type="component" value="Unassembled WGS sequence"/>
</dbReference>
<feature type="coiled-coil region" evidence="1">
    <location>
        <begin position="122"/>
        <end position="149"/>
    </location>
</feature>
<proteinExistence type="predicted"/>
<name>A0ABD1JLF9_9TELE</name>
<gene>
    <name evidence="3" type="ORF">ACEWY4_016780</name>
</gene>